<dbReference type="SMART" id="SM00554">
    <property type="entry name" value="FAS1"/>
    <property type="match status" value="1"/>
</dbReference>
<sequence>MKKVIDFLWFLLIGGLLVSCDLFKSDELVEEETKSLVQVINENADLSMFKSAFERNPDLLDDLGDLTSEFTVFAPSNQAFEDFIESMEGVNSMSDLEDEVLLDFIEYHVISGTVLRLGDMVSGDSPATLLGEFINMVVNGNAVKLNDIADISSPDVEAENGVIHVIDAVLLPRAYLPLENEFMYKGERYSLGWGFYYNYGANSGYTNYDLIMTEVEENLNEVEETDDLLSDHFIYLWLESEGASFTEGRFEFNENGFDEGVEKFIYSGNVWLRGLEEEIEIDGGYVDIAIEGDIYTVTMELTLVNGEDLRAHISYPFKEQENEDGGSGEITNTGDDYQSDYNIYVEEVRFPVSQSNVIDYGDFDGSGYNIDIELFSRDPDAADLTGAHYFYIELFSESTEEFIDGEYVFDDTYTAGENHFGYSVFNINVNQGTENTLYINSGVINVSTSDNVLDITFELTDQYDRTITGLYQGDLNISKNSNRSKTAASIKSKLRVKNRFMKKSLFDQ</sequence>
<protein>
    <submittedName>
        <fullName evidence="2">Beta-Ig-H3/fasciclin</fullName>
    </submittedName>
</protein>
<dbReference type="AlphaFoldDB" id="E4TQ27"/>
<dbReference type="InterPro" id="IPR000782">
    <property type="entry name" value="FAS1_domain"/>
</dbReference>
<name>E4TQ27_MARTH</name>
<dbReference type="PANTHER" id="PTHR10900:SF77">
    <property type="entry name" value="FI19380P1"/>
    <property type="match status" value="1"/>
</dbReference>
<dbReference type="InterPro" id="IPR050904">
    <property type="entry name" value="Adhesion/Biosynth-related"/>
</dbReference>
<dbReference type="eggNOG" id="COG2335">
    <property type="taxonomic scope" value="Bacteria"/>
</dbReference>
<organism evidence="2 3">
    <name type="scientific">Marivirga tractuosa (strain ATCC 23168 / DSM 4126 / NBRC 15989 / NCIMB 1408 / VKM B-1430 / H-43)</name>
    <name type="common">Microscilla tractuosa</name>
    <name type="synonym">Flexibacter tractuosus</name>
    <dbReference type="NCBI Taxonomy" id="643867"/>
    <lineage>
        <taxon>Bacteria</taxon>
        <taxon>Pseudomonadati</taxon>
        <taxon>Bacteroidota</taxon>
        <taxon>Cytophagia</taxon>
        <taxon>Cytophagales</taxon>
        <taxon>Marivirgaceae</taxon>
        <taxon>Marivirga</taxon>
    </lineage>
</organism>
<accession>E4TQ27</accession>
<dbReference type="Pfam" id="PF02469">
    <property type="entry name" value="Fasciclin"/>
    <property type="match status" value="1"/>
</dbReference>
<dbReference type="Proteomes" id="UP000008720">
    <property type="component" value="Chromosome"/>
</dbReference>
<keyword evidence="3" id="KW-1185">Reference proteome</keyword>
<dbReference type="Gene3D" id="2.30.180.10">
    <property type="entry name" value="FAS1 domain"/>
    <property type="match status" value="1"/>
</dbReference>
<dbReference type="GO" id="GO:0005615">
    <property type="term" value="C:extracellular space"/>
    <property type="evidence" value="ECO:0007669"/>
    <property type="project" value="TreeGrafter"/>
</dbReference>
<dbReference type="KEGG" id="mtt:Ftrac_1584"/>
<dbReference type="InterPro" id="IPR036378">
    <property type="entry name" value="FAS1_dom_sf"/>
</dbReference>
<dbReference type="OrthoDB" id="1119934at2"/>
<dbReference type="PROSITE" id="PS50213">
    <property type="entry name" value="FAS1"/>
    <property type="match status" value="1"/>
</dbReference>
<dbReference type="STRING" id="643867.Ftrac_1584"/>
<dbReference type="RefSeq" id="WP_013453720.1">
    <property type="nucleotide sequence ID" value="NC_014759.1"/>
</dbReference>
<gene>
    <name evidence="2" type="ordered locus">Ftrac_1584</name>
</gene>
<evidence type="ECO:0000259" key="1">
    <source>
        <dbReference type="PROSITE" id="PS50213"/>
    </source>
</evidence>
<feature type="domain" description="FAS1" evidence="1">
    <location>
        <begin position="33"/>
        <end position="170"/>
    </location>
</feature>
<dbReference type="PANTHER" id="PTHR10900">
    <property type="entry name" value="PERIOSTIN-RELATED"/>
    <property type="match status" value="1"/>
</dbReference>
<dbReference type="PROSITE" id="PS51257">
    <property type="entry name" value="PROKAR_LIPOPROTEIN"/>
    <property type="match status" value="1"/>
</dbReference>
<proteinExistence type="predicted"/>
<dbReference type="HOGENOM" id="CLU_536175_0_0_10"/>
<dbReference type="EMBL" id="CP002349">
    <property type="protein sequence ID" value="ADR21573.1"/>
    <property type="molecule type" value="Genomic_DNA"/>
</dbReference>
<evidence type="ECO:0000313" key="3">
    <source>
        <dbReference type="Proteomes" id="UP000008720"/>
    </source>
</evidence>
<dbReference type="SUPFAM" id="SSF82153">
    <property type="entry name" value="FAS1 domain"/>
    <property type="match status" value="1"/>
</dbReference>
<reference evidence="2 3" key="1">
    <citation type="journal article" date="2011" name="Stand. Genomic Sci.">
        <title>Complete genome sequence of Marivirga tractuosa type strain (H-43).</title>
        <authorList>
            <person name="Pagani I."/>
            <person name="Chertkov O."/>
            <person name="Lapidus A."/>
            <person name="Lucas S."/>
            <person name="Del Rio T.G."/>
            <person name="Tice H."/>
            <person name="Copeland A."/>
            <person name="Cheng J.F."/>
            <person name="Nolan M."/>
            <person name="Saunders E."/>
            <person name="Pitluck S."/>
            <person name="Held B."/>
            <person name="Goodwin L."/>
            <person name="Liolios K."/>
            <person name="Ovchinikova G."/>
            <person name="Ivanova N."/>
            <person name="Mavromatis K."/>
            <person name="Pati A."/>
            <person name="Chen A."/>
            <person name="Palaniappan K."/>
            <person name="Land M."/>
            <person name="Hauser L."/>
            <person name="Jeffries C.D."/>
            <person name="Detter J.C."/>
            <person name="Han C."/>
            <person name="Tapia R."/>
            <person name="Ngatchou-Djao O.D."/>
            <person name="Rohde M."/>
            <person name="Goker M."/>
            <person name="Spring S."/>
            <person name="Sikorski J."/>
            <person name="Woyke T."/>
            <person name="Bristow J."/>
            <person name="Eisen J.A."/>
            <person name="Markowitz V."/>
            <person name="Hugenholtz P."/>
            <person name="Klenk H.P."/>
            <person name="Kyrpides N.C."/>
        </authorList>
    </citation>
    <scope>NUCLEOTIDE SEQUENCE [LARGE SCALE GENOMIC DNA]</scope>
    <source>
        <strain evidence="3">ATCC 23168 / DSM 4126 / NBRC 15989 / NCIMB 1408 / VKM B-1430 / H-43</strain>
    </source>
</reference>
<evidence type="ECO:0000313" key="2">
    <source>
        <dbReference type="EMBL" id="ADR21573.1"/>
    </source>
</evidence>